<evidence type="ECO:0000256" key="4">
    <source>
        <dbReference type="ARBA" id="ARBA00022692"/>
    </source>
</evidence>
<evidence type="ECO:0000256" key="8">
    <source>
        <dbReference type="SAM" id="Phobius"/>
    </source>
</evidence>
<organism evidence="10 11">
    <name type="scientific">Musa acuminata subsp. malaccensis</name>
    <name type="common">Wild banana</name>
    <name type="synonym">Musa malaccensis</name>
    <dbReference type="NCBI Taxonomy" id="214687"/>
    <lineage>
        <taxon>Eukaryota</taxon>
        <taxon>Viridiplantae</taxon>
        <taxon>Streptophyta</taxon>
        <taxon>Embryophyta</taxon>
        <taxon>Tracheophyta</taxon>
        <taxon>Spermatophyta</taxon>
        <taxon>Magnoliopsida</taxon>
        <taxon>Liliopsida</taxon>
        <taxon>Zingiberales</taxon>
        <taxon>Musaceae</taxon>
        <taxon>Musa</taxon>
    </lineage>
</organism>
<dbReference type="Pfam" id="PF08137">
    <property type="entry name" value="DVL"/>
    <property type="match status" value="1"/>
</dbReference>
<dbReference type="GO" id="GO:0008285">
    <property type="term" value="P:negative regulation of cell population proliferation"/>
    <property type="evidence" value="ECO:0007669"/>
    <property type="project" value="InterPro"/>
</dbReference>
<evidence type="ECO:0000256" key="1">
    <source>
        <dbReference type="ARBA" id="ARBA00004162"/>
    </source>
</evidence>
<keyword evidence="6 8" id="KW-0472">Membrane</keyword>
<sequence length="106" mass="12998">MLLLLFIVFLGEFSMNWRRMERLQKWRRMVRQQKGKLYIMRICITMLICRLSNEGAILVLLTLMKKTRWRWEVGVWLLLLLRLISLRIYFRMLRLVDRDSGTMSSM</sequence>
<keyword evidence="3" id="KW-1003">Cell membrane</keyword>
<keyword evidence="11" id="KW-1185">Reference proteome</keyword>
<feature type="transmembrane region" description="Helical" evidence="8">
    <location>
        <begin position="38"/>
        <end position="61"/>
    </location>
</feature>
<evidence type="ECO:0000256" key="3">
    <source>
        <dbReference type="ARBA" id="ARBA00022475"/>
    </source>
</evidence>
<keyword evidence="4 8" id="KW-0812">Transmembrane</keyword>
<evidence type="ECO:0000313" key="10">
    <source>
        <dbReference type="EnsemblPlants" id="Ma05_p29740.1"/>
    </source>
</evidence>
<keyword evidence="5 8" id="KW-1133">Transmembrane helix</keyword>
<evidence type="ECO:0000313" key="11">
    <source>
        <dbReference type="Proteomes" id="UP000012960"/>
    </source>
</evidence>
<dbReference type="Proteomes" id="UP000012960">
    <property type="component" value="Unplaced"/>
</dbReference>
<dbReference type="GO" id="GO:0048367">
    <property type="term" value="P:shoot system development"/>
    <property type="evidence" value="ECO:0007669"/>
    <property type="project" value="UniProtKB-ARBA"/>
</dbReference>
<reference evidence="9" key="1">
    <citation type="submission" date="2021-03" db="EMBL/GenBank/DDBJ databases">
        <authorList>
            <consortium name="Genoscope - CEA"/>
            <person name="William W."/>
        </authorList>
    </citation>
    <scope>NUCLEOTIDE SEQUENCE</scope>
    <source>
        <strain evidence="9">Doubled-haploid Pahang</strain>
    </source>
</reference>
<evidence type="ECO:0000256" key="2">
    <source>
        <dbReference type="ARBA" id="ARBA00022473"/>
    </source>
</evidence>
<feature type="transmembrane region" description="Helical" evidence="8">
    <location>
        <begin position="73"/>
        <end position="90"/>
    </location>
</feature>
<dbReference type="GO" id="GO:0005886">
    <property type="term" value="C:plasma membrane"/>
    <property type="evidence" value="ECO:0007669"/>
    <property type="project" value="UniProtKB-SubCell"/>
</dbReference>
<dbReference type="InterPro" id="IPR012552">
    <property type="entry name" value="DVL"/>
</dbReference>
<evidence type="ECO:0000256" key="5">
    <source>
        <dbReference type="ARBA" id="ARBA00022989"/>
    </source>
</evidence>
<name>A0A804JA08_MUSAM</name>
<evidence type="ECO:0000313" key="9">
    <source>
        <dbReference type="EMBL" id="CAG1840432.1"/>
    </source>
</evidence>
<dbReference type="InParanoid" id="A0A804JA08"/>
<evidence type="ECO:0000256" key="6">
    <source>
        <dbReference type="ARBA" id="ARBA00023136"/>
    </source>
</evidence>
<dbReference type="Gramene" id="Ma05_t29740.1">
    <property type="protein sequence ID" value="Ma05_p29740.1"/>
    <property type="gene ID" value="Ma05_g29740"/>
</dbReference>
<evidence type="ECO:0000256" key="7">
    <source>
        <dbReference type="ARBA" id="ARBA00024340"/>
    </source>
</evidence>
<proteinExistence type="inferred from homology"/>
<dbReference type="EMBL" id="HG996470">
    <property type="protein sequence ID" value="CAG1840432.1"/>
    <property type="molecule type" value="Genomic_DNA"/>
</dbReference>
<comment type="similarity">
    <text evidence="7">Belongs to the DVL/RTFL small polypeptides family.</text>
</comment>
<gene>
    <name evidence="9" type="ORF">GSMUA_281640.1</name>
</gene>
<dbReference type="EnsemblPlants" id="Ma05_t29740.1">
    <property type="protein sequence ID" value="Ma05_p29740.1"/>
    <property type="gene ID" value="Ma05_g29740"/>
</dbReference>
<dbReference type="AlphaFoldDB" id="A0A804JA08"/>
<protein>
    <submittedName>
        <fullName evidence="9">(wild Malaysian banana) hypothetical protein</fullName>
    </submittedName>
</protein>
<reference evidence="10" key="2">
    <citation type="submission" date="2021-05" db="UniProtKB">
        <authorList>
            <consortium name="EnsemblPlants"/>
        </authorList>
    </citation>
    <scope>IDENTIFICATION</scope>
    <source>
        <strain evidence="10">subsp. malaccensis</strain>
    </source>
</reference>
<keyword evidence="2" id="KW-0217">Developmental protein</keyword>
<comment type="subcellular location">
    <subcellularLocation>
        <location evidence="1">Cell membrane</location>
        <topology evidence="1">Single-pass membrane protein</topology>
    </subcellularLocation>
</comment>
<accession>A0A804JA08</accession>